<dbReference type="PROSITE" id="PS50181">
    <property type="entry name" value="FBOX"/>
    <property type="match status" value="1"/>
</dbReference>
<keyword evidence="4" id="KW-1185">Reference proteome</keyword>
<dbReference type="OrthoDB" id="3497592at2759"/>
<protein>
    <recommendedName>
        <fullName evidence="2">F-box domain-containing protein</fullName>
    </recommendedName>
</protein>
<name>A0A2J6QXI3_HYAVF</name>
<evidence type="ECO:0000259" key="2">
    <source>
        <dbReference type="PROSITE" id="PS50181"/>
    </source>
</evidence>
<reference evidence="3 4" key="1">
    <citation type="submission" date="2016-04" db="EMBL/GenBank/DDBJ databases">
        <title>A degradative enzymes factory behind the ericoid mycorrhizal symbiosis.</title>
        <authorList>
            <consortium name="DOE Joint Genome Institute"/>
            <person name="Martino E."/>
            <person name="Morin E."/>
            <person name="Grelet G."/>
            <person name="Kuo A."/>
            <person name="Kohler A."/>
            <person name="Daghino S."/>
            <person name="Barry K."/>
            <person name="Choi C."/>
            <person name="Cichocki N."/>
            <person name="Clum A."/>
            <person name="Copeland A."/>
            <person name="Hainaut M."/>
            <person name="Haridas S."/>
            <person name="Labutti K."/>
            <person name="Lindquist E."/>
            <person name="Lipzen A."/>
            <person name="Khouja H.-R."/>
            <person name="Murat C."/>
            <person name="Ohm R."/>
            <person name="Olson A."/>
            <person name="Spatafora J."/>
            <person name="Veneault-Fourrey C."/>
            <person name="Henrissat B."/>
            <person name="Grigoriev I."/>
            <person name="Martin F."/>
            <person name="Perotto S."/>
        </authorList>
    </citation>
    <scope>NUCLEOTIDE SEQUENCE [LARGE SCALE GENOMIC DNA]</scope>
    <source>
        <strain evidence="3 4">F</strain>
    </source>
</reference>
<gene>
    <name evidence="3" type="ORF">L207DRAFT_537401</name>
</gene>
<organism evidence="3 4">
    <name type="scientific">Hyaloscypha variabilis (strain UAMH 11265 / GT02V1 / F)</name>
    <name type="common">Meliniomyces variabilis</name>
    <dbReference type="NCBI Taxonomy" id="1149755"/>
    <lineage>
        <taxon>Eukaryota</taxon>
        <taxon>Fungi</taxon>
        <taxon>Dikarya</taxon>
        <taxon>Ascomycota</taxon>
        <taxon>Pezizomycotina</taxon>
        <taxon>Leotiomycetes</taxon>
        <taxon>Helotiales</taxon>
        <taxon>Hyaloscyphaceae</taxon>
        <taxon>Hyaloscypha</taxon>
        <taxon>Hyaloscypha variabilis</taxon>
    </lineage>
</organism>
<feature type="compositionally biased region" description="Basic residues" evidence="1">
    <location>
        <begin position="1"/>
        <end position="12"/>
    </location>
</feature>
<dbReference type="SUPFAM" id="SSF81383">
    <property type="entry name" value="F-box domain"/>
    <property type="match status" value="1"/>
</dbReference>
<evidence type="ECO:0000313" key="4">
    <source>
        <dbReference type="Proteomes" id="UP000235786"/>
    </source>
</evidence>
<dbReference type="AlphaFoldDB" id="A0A2J6QXI3"/>
<feature type="region of interest" description="Disordered" evidence="1">
    <location>
        <begin position="1"/>
        <end position="24"/>
    </location>
</feature>
<dbReference type="Proteomes" id="UP000235786">
    <property type="component" value="Unassembled WGS sequence"/>
</dbReference>
<dbReference type="EMBL" id="KZ613964">
    <property type="protein sequence ID" value="PMD30965.1"/>
    <property type="molecule type" value="Genomic_DNA"/>
</dbReference>
<sequence>MSNKKNVKKRKRVPVDMRTKGKKKKKSFPRIDYLTNLPNHILLRILAYVPMSSFLDLSQTHPQLRLFMHNHTATICNYALITRYPNELKGLGVKEIEGWITPTNGLVHVKQREGARWVVPGLQLHLYDPGPHFLYFMEKKVTIFESGAVQRFLDTLNEESPVVFGGQDYPRWVWLREMVWYHGVPS</sequence>
<dbReference type="InterPro" id="IPR001810">
    <property type="entry name" value="F-box_dom"/>
</dbReference>
<dbReference type="InterPro" id="IPR036047">
    <property type="entry name" value="F-box-like_dom_sf"/>
</dbReference>
<evidence type="ECO:0000256" key="1">
    <source>
        <dbReference type="SAM" id="MobiDB-lite"/>
    </source>
</evidence>
<accession>A0A2J6QXI3</accession>
<proteinExistence type="predicted"/>
<feature type="domain" description="F-box" evidence="2">
    <location>
        <begin position="31"/>
        <end position="78"/>
    </location>
</feature>
<evidence type="ECO:0000313" key="3">
    <source>
        <dbReference type="EMBL" id="PMD30965.1"/>
    </source>
</evidence>